<dbReference type="Pfam" id="PF00109">
    <property type="entry name" value="ketoacyl-synt"/>
    <property type="match status" value="1"/>
</dbReference>
<dbReference type="CDD" id="cd00834">
    <property type="entry name" value="KAS_I_II"/>
    <property type="match status" value="1"/>
</dbReference>
<dbReference type="PROSITE" id="PS52004">
    <property type="entry name" value="KS3_2"/>
    <property type="match status" value="1"/>
</dbReference>
<keyword evidence="4" id="KW-0275">Fatty acid biosynthesis</keyword>
<dbReference type="InterPro" id="IPR014031">
    <property type="entry name" value="Ketoacyl_synth_C"/>
</dbReference>
<keyword evidence="4" id="KW-0443">Lipid metabolism</keyword>
<proteinExistence type="inferred from homology"/>
<dbReference type="Pfam" id="PF02801">
    <property type="entry name" value="Ketoacyl-synt_C"/>
    <property type="match status" value="1"/>
</dbReference>
<evidence type="ECO:0000256" key="1">
    <source>
        <dbReference type="ARBA" id="ARBA00004796"/>
    </source>
</evidence>
<dbReference type="RefSeq" id="WP_344996561.1">
    <property type="nucleotide sequence ID" value="NZ_BAABFR010000039.1"/>
</dbReference>
<name>A0ABP8JQH7_9ACTN</name>
<comment type="pathway">
    <text evidence="1">Lipid metabolism; mycolic acid biosynthesis.</text>
</comment>
<keyword evidence="4" id="KW-0444">Lipid biosynthesis</keyword>
<gene>
    <name evidence="7" type="primary">kasA</name>
    <name evidence="7" type="ORF">GCM10023147_26930</name>
</gene>
<dbReference type="InterPro" id="IPR020841">
    <property type="entry name" value="PKS_Beta-ketoAc_synthase_dom"/>
</dbReference>
<dbReference type="EMBL" id="BAABFR010000039">
    <property type="protein sequence ID" value="GAA4394658.1"/>
    <property type="molecule type" value="Genomic_DNA"/>
</dbReference>
<dbReference type="InterPro" id="IPR000794">
    <property type="entry name" value="Beta-ketoacyl_synthase"/>
</dbReference>
<organism evidence="7 8">
    <name type="scientific">Tsukamurella soli</name>
    <dbReference type="NCBI Taxonomy" id="644556"/>
    <lineage>
        <taxon>Bacteria</taxon>
        <taxon>Bacillati</taxon>
        <taxon>Actinomycetota</taxon>
        <taxon>Actinomycetes</taxon>
        <taxon>Mycobacteriales</taxon>
        <taxon>Tsukamurellaceae</taxon>
        <taxon>Tsukamurella</taxon>
    </lineage>
</organism>
<feature type="domain" description="Ketosynthase family 3 (KS3)" evidence="6">
    <location>
        <begin position="14"/>
        <end position="434"/>
    </location>
</feature>
<dbReference type="PROSITE" id="PS00606">
    <property type="entry name" value="KS3_1"/>
    <property type="match status" value="1"/>
</dbReference>
<evidence type="ECO:0000313" key="8">
    <source>
        <dbReference type="Proteomes" id="UP001500635"/>
    </source>
</evidence>
<dbReference type="Gene3D" id="3.40.47.10">
    <property type="match status" value="2"/>
</dbReference>
<dbReference type="Proteomes" id="UP001500635">
    <property type="component" value="Unassembled WGS sequence"/>
</dbReference>
<sequence>MAGLRNFSTLGGQFPSVVVTAVELTTSIGVDTESTWKGLLAGESGIRQLTGDFVGVEIADLPVRIGGQLLQDPADEVPERPDRAYAGDISKQHVSKRRMSYVEQVSHVMTKRIWDNAGRPDVDPDRLAAVIGTGLGGGETMVQAVDNMRDFGYRKVSPFAVQMSMPNGVSAVSALEIGARGGAMTPVSACSTGNEAIAHAWRQIVLGDADIAVCGGIEGRIDGVPIASFAMMRALSTRNDDPAGASRPFDSGRDGFVFGEAEALLIIETEEHALARGAKPLARLMGVGITSDGYHMVAPDPAGSGAARAMTRAIQTAGITAKDVDHINAHATSTPIGDSAEAAAINAVVGNGAAVYAPKSALGHSIGAVGALEAALTVLAIRDGVIPPTLNLENQDPEIDLDVVHGSAREMQIEYALNNSFGFGGHNVALAFGRY</sequence>
<dbReference type="InterPro" id="IPR018201">
    <property type="entry name" value="Ketoacyl_synth_AS"/>
</dbReference>
<dbReference type="NCBIfam" id="NF005916">
    <property type="entry name" value="PRK07910.1"/>
    <property type="match status" value="1"/>
</dbReference>
<accession>A0ABP8JQH7</accession>
<keyword evidence="8" id="KW-1185">Reference proteome</keyword>
<comment type="caution">
    <text evidence="7">The sequence shown here is derived from an EMBL/GenBank/DDBJ whole genome shotgun (WGS) entry which is preliminary data.</text>
</comment>
<keyword evidence="3 5" id="KW-0808">Transferase</keyword>
<dbReference type="SUPFAM" id="SSF53901">
    <property type="entry name" value="Thiolase-like"/>
    <property type="match status" value="2"/>
</dbReference>
<evidence type="ECO:0000256" key="5">
    <source>
        <dbReference type="RuleBase" id="RU003694"/>
    </source>
</evidence>
<evidence type="ECO:0000259" key="6">
    <source>
        <dbReference type="PROSITE" id="PS52004"/>
    </source>
</evidence>
<evidence type="ECO:0000313" key="7">
    <source>
        <dbReference type="EMBL" id="GAA4394658.1"/>
    </source>
</evidence>
<comment type="similarity">
    <text evidence="2 5">Belongs to the thiolase-like superfamily. Beta-ketoacyl-ACP synthases family.</text>
</comment>
<dbReference type="NCBIfam" id="NF005589">
    <property type="entry name" value="PRK07314.1"/>
    <property type="match status" value="1"/>
</dbReference>
<dbReference type="PANTHER" id="PTHR11712:SF336">
    <property type="entry name" value="3-OXOACYL-[ACYL-CARRIER-PROTEIN] SYNTHASE, MITOCHONDRIAL"/>
    <property type="match status" value="1"/>
</dbReference>
<reference evidence="8" key="1">
    <citation type="journal article" date="2019" name="Int. J. Syst. Evol. Microbiol.">
        <title>The Global Catalogue of Microorganisms (GCM) 10K type strain sequencing project: providing services to taxonomists for standard genome sequencing and annotation.</title>
        <authorList>
            <consortium name="The Broad Institute Genomics Platform"/>
            <consortium name="The Broad Institute Genome Sequencing Center for Infectious Disease"/>
            <person name="Wu L."/>
            <person name="Ma J."/>
        </authorList>
    </citation>
    <scope>NUCLEOTIDE SEQUENCE [LARGE SCALE GENOMIC DNA]</scope>
    <source>
        <strain evidence="8">JCM 17688</strain>
    </source>
</reference>
<protein>
    <submittedName>
        <fullName evidence="7">3-oxoacyl-ACP synthase KasA</fullName>
    </submittedName>
</protein>
<evidence type="ECO:0000256" key="2">
    <source>
        <dbReference type="ARBA" id="ARBA00008467"/>
    </source>
</evidence>
<dbReference type="InterPro" id="IPR014030">
    <property type="entry name" value="Ketoacyl_synth_N"/>
</dbReference>
<dbReference type="InterPro" id="IPR016039">
    <property type="entry name" value="Thiolase-like"/>
</dbReference>
<dbReference type="SMART" id="SM00825">
    <property type="entry name" value="PKS_KS"/>
    <property type="match status" value="1"/>
</dbReference>
<keyword evidence="4" id="KW-0276">Fatty acid metabolism</keyword>
<dbReference type="PANTHER" id="PTHR11712">
    <property type="entry name" value="POLYKETIDE SYNTHASE-RELATED"/>
    <property type="match status" value="1"/>
</dbReference>
<evidence type="ECO:0000256" key="3">
    <source>
        <dbReference type="ARBA" id="ARBA00022679"/>
    </source>
</evidence>
<evidence type="ECO:0000256" key="4">
    <source>
        <dbReference type="ARBA" id="ARBA00023160"/>
    </source>
</evidence>